<feature type="compositionally biased region" description="Polar residues" evidence="1">
    <location>
        <begin position="78"/>
        <end position="91"/>
    </location>
</feature>
<feature type="chain" id="PRO_5045797126" description="Right handed beta helix domain-containing protein" evidence="2">
    <location>
        <begin position="22"/>
        <end position="519"/>
    </location>
</feature>
<dbReference type="InterPro" id="IPR012334">
    <property type="entry name" value="Pectin_lyas_fold"/>
</dbReference>
<proteinExistence type="predicted"/>
<evidence type="ECO:0000313" key="4">
    <source>
        <dbReference type="Proteomes" id="UP001139031"/>
    </source>
</evidence>
<reference evidence="3" key="1">
    <citation type="submission" date="2021-08" db="EMBL/GenBank/DDBJ databases">
        <authorList>
            <person name="Stevens D.C."/>
        </authorList>
    </citation>
    <scope>NUCLEOTIDE SEQUENCE</scope>
    <source>
        <strain evidence="3">DSM 53165</strain>
    </source>
</reference>
<feature type="region of interest" description="Disordered" evidence="1">
    <location>
        <begin position="491"/>
        <end position="519"/>
    </location>
</feature>
<dbReference type="EMBL" id="JAIRAU010000060">
    <property type="protein sequence ID" value="MBZ5716059.1"/>
    <property type="molecule type" value="Genomic_DNA"/>
</dbReference>
<dbReference type="Gene3D" id="2.160.20.10">
    <property type="entry name" value="Single-stranded right-handed beta-helix, Pectin lyase-like"/>
    <property type="match status" value="1"/>
</dbReference>
<comment type="caution">
    <text evidence="3">The sequence shown here is derived from an EMBL/GenBank/DDBJ whole genome shotgun (WGS) entry which is preliminary data.</text>
</comment>
<organism evidence="3 4">
    <name type="scientific">Nannocystis pusilla</name>
    <dbReference type="NCBI Taxonomy" id="889268"/>
    <lineage>
        <taxon>Bacteria</taxon>
        <taxon>Pseudomonadati</taxon>
        <taxon>Myxococcota</taxon>
        <taxon>Polyangia</taxon>
        <taxon>Nannocystales</taxon>
        <taxon>Nannocystaceae</taxon>
        <taxon>Nannocystis</taxon>
    </lineage>
</organism>
<name>A0ABS7U6G7_9BACT</name>
<feature type="region of interest" description="Disordered" evidence="1">
    <location>
        <begin position="78"/>
        <end position="98"/>
    </location>
</feature>
<dbReference type="RefSeq" id="WP_224197801.1">
    <property type="nucleotide sequence ID" value="NZ_JAIRAU010000060.1"/>
</dbReference>
<accession>A0ABS7U6G7</accession>
<evidence type="ECO:0000256" key="2">
    <source>
        <dbReference type="SAM" id="SignalP"/>
    </source>
</evidence>
<dbReference type="PROSITE" id="PS51257">
    <property type="entry name" value="PROKAR_LIPOPROTEIN"/>
    <property type="match status" value="1"/>
</dbReference>
<dbReference type="Proteomes" id="UP001139031">
    <property type="component" value="Unassembled WGS sequence"/>
</dbReference>
<keyword evidence="2" id="KW-0732">Signal</keyword>
<evidence type="ECO:0008006" key="5">
    <source>
        <dbReference type="Google" id="ProtNLM"/>
    </source>
</evidence>
<protein>
    <recommendedName>
        <fullName evidence="5">Right handed beta helix domain-containing protein</fullName>
    </recommendedName>
</protein>
<evidence type="ECO:0000256" key="1">
    <source>
        <dbReference type="SAM" id="MobiDB-lite"/>
    </source>
</evidence>
<dbReference type="InterPro" id="IPR011050">
    <property type="entry name" value="Pectin_lyase_fold/virulence"/>
</dbReference>
<evidence type="ECO:0000313" key="3">
    <source>
        <dbReference type="EMBL" id="MBZ5716059.1"/>
    </source>
</evidence>
<sequence>MRLSPAHLAFWLGIGVSLGVACTGPTGTTTEGTGTTTESPDCPIGSVGCQCTPGGTCDGALVCASKICVPLDETSTGVATESASEPTSGETSVGECEPMNEQENGQCDAAEPYCSKQGECVACSGITSCAAIDPSKPACDADSGRCVACTASDASGCTDGAPICDPATNTCHACTRHEECSGGACDLATGACFPAADTLWVDGAGDCDDGAGGGEDDPLCTISGALSRVAADAPRAILVRPATYGEPLVVPANAVVAVVRVGAGDVEITGTGDEALAIGANARVYLDGLEIRGNDVGSGVGCNNGELLWIDRSLIRQHNISGVAAVDCDVRVRTSVLTKNLGEGLFVSGGSVRIENTFISDNGDKLNADNPRGGLALAGGAQATLVYATLVGNNAYTGGGLSVECDPDAAAESIELRNSIAFNAVGYSTFNCEGAEVVTYTAFSAGSDEPNDDNVGVATAEVPMLIAPDPGLPGVYRPMPGTKLDAVAQFASGDPDFDFEGDPRPTDELSFPGADQPPP</sequence>
<keyword evidence="4" id="KW-1185">Reference proteome</keyword>
<feature type="signal peptide" evidence="2">
    <location>
        <begin position="1"/>
        <end position="21"/>
    </location>
</feature>
<dbReference type="SUPFAM" id="SSF51126">
    <property type="entry name" value="Pectin lyase-like"/>
    <property type="match status" value="1"/>
</dbReference>
<gene>
    <name evidence="3" type="ORF">K7C98_43080</name>
</gene>